<dbReference type="InterPro" id="IPR003807">
    <property type="entry name" value="DUF202"/>
</dbReference>
<evidence type="ECO:0000256" key="1">
    <source>
        <dbReference type="ARBA" id="ARBA00004127"/>
    </source>
</evidence>
<keyword evidence="10" id="KW-1185">Reference proteome</keyword>
<evidence type="ECO:0000313" key="7">
    <source>
        <dbReference type="EMBL" id="GAA0516403.1"/>
    </source>
</evidence>
<evidence type="ECO:0000259" key="6">
    <source>
        <dbReference type="Pfam" id="PF02656"/>
    </source>
</evidence>
<reference evidence="7 10" key="2">
    <citation type="journal article" date="2019" name="Int. J. Syst. Evol. Microbiol.">
        <title>The Global Catalogue of Microorganisms (GCM) 10K type strain sequencing project: providing services to taxonomists for standard genome sequencing and annotation.</title>
        <authorList>
            <consortium name="The Broad Institute Genomics Platform"/>
            <consortium name="The Broad Institute Genome Sequencing Center for Infectious Disease"/>
            <person name="Wu L."/>
            <person name="Ma J."/>
        </authorList>
    </citation>
    <scope>NUCLEOTIDE SEQUENCE [LARGE SCALE GENOMIC DNA]</scope>
    <source>
        <strain evidence="7 10">JCM 10664</strain>
    </source>
</reference>
<evidence type="ECO:0000256" key="5">
    <source>
        <dbReference type="SAM" id="Phobius"/>
    </source>
</evidence>
<proteinExistence type="predicted"/>
<feature type="transmembrane region" description="Helical" evidence="5">
    <location>
        <begin position="21"/>
        <end position="40"/>
    </location>
</feature>
<reference evidence="8 9" key="1">
    <citation type="journal article" date="2014" name="Int. J. Syst. Evol. Microbiol.">
        <title>Complete genome sequence of Corynebacterium casei LMG S-19264T (=DSM 44701T), isolated from a smear-ripened cheese.</title>
        <authorList>
            <consortium name="US DOE Joint Genome Institute (JGI-PGF)"/>
            <person name="Walter F."/>
            <person name="Albersmeier A."/>
            <person name="Kalinowski J."/>
            <person name="Ruckert C."/>
        </authorList>
    </citation>
    <scope>NUCLEOTIDE SEQUENCE [LARGE SCALE GENOMIC DNA]</scope>
    <source>
        <strain evidence="8 9">CGMCC 4.7206</strain>
    </source>
</reference>
<reference evidence="7" key="4">
    <citation type="submission" date="2023-12" db="EMBL/GenBank/DDBJ databases">
        <authorList>
            <person name="Sun Q."/>
            <person name="Inoue M."/>
        </authorList>
    </citation>
    <scope>NUCLEOTIDE SEQUENCE</scope>
    <source>
        <strain evidence="7">JCM 10664</strain>
    </source>
</reference>
<evidence type="ECO:0000256" key="3">
    <source>
        <dbReference type="ARBA" id="ARBA00022989"/>
    </source>
</evidence>
<feature type="transmembrane region" description="Helical" evidence="5">
    <location>
        <begin position="89"/>
        <end position="110"/>
    </location>
</feature>
<dbReference type="Proteomes" id="UP000597989">
    <property type="component" value="Unassembled WGS sequence"/>
</dbReference>
<organism evidence="8 9">
    <name type="scientific">Saccharopolyspora thermophila</name>
    <dbReference type="NCBI Taxonomy" id="89367"/>
    <lineage>
        <taxon>Bacteria</taxon>
        <taxon>Bacillati</taxon>
        <taxon>Actinomycetota</taxon>
        <taxon>Actinomycetes</taxon>
        <taxon>Pseudonocardiales</taxon>
        <taxon>Pseudonocardiaceae</taxon>
        <taxon>Saccharopolyspora</taxon>
    </lineage>
</organism>
<dbReference type="GO" id="GO:0012505">
    <property type="term" value="C:endomembrane system"/>
    <property type="evidence" value="ECO:0007669"/>
    <property type="project" value="UniProtKB-SubCell"/>
</dbReference>
<feature type="domain" description="DUF202" evidence="6">
    <location>
        <begin position="10"/>
        <end position="71"/>
    </location>
</feature>
<name>A0A917K809_9PSEU</name>
<evidence type="ECO:0000313" key="9">
    <source>
        <dbReference type="Proteomes" id="UP000597989"/>
    </source>
</evidence>
<accession>A0A917K809</accession>
<keyword evidence="4 5" id="KW-0472">Membrane</keyword>
<comment type="caution">
    <text evidence="8">The sequence shown here is derived from an EMBL/GenBank/DDBJ whole genome shotgun (WGS) entry which is preliminary data.</text>
</comment>
<keyword evidence="3 5" id="KW-1133">Transmembrane helix</keyword>
<protein>
    <recommendedName>
        <fullName evidence="6">DUF202 domain-containing protein</fullName>
    </recommendedName>
</protein>
<feature type="transmembrane region" description="Helical" evidence="5">
    <location>
        <begin position="46"/>
        <end position="68"/>
    </location>
</feature>
<dbReference type="EMBL" id="BMMT01000022">
    <property type="protein sequence ID" value="GGJ04048.1"/>
    <property type="molecule type" value="Genomic_DNA"/>
</dbReference>
<evidence type="ECO:0000256" key="4">
    <source>
        <dbReference type="ARBA" id="ARBA00023136"/>
    </source>
</evidence>
<reference evidence="8" key="3">
    <citation type="submission" date="2020-09" db="EMBL/GenBank/DDBJ databases">
        <authorList>
            <person name="Sun Q."/>
            <person name="Zhou Y."/>
        </authorList>
    </citation>
    <scope>NUCLEOTIDE SEQUENCE</scope>
    <source>
        <strain evidence="8">CGMCC 4.7206</strain>
    </source>
</reference>
<dbReference type="AlphaFoldDB" id="A0A917K809"/>
<dbReference type="Proteomes" id="UP001500220">
    <property type="component" value="Unassembled WGS sequence"/>
</dbReference>
<keyword evidence="2 5" id="KW-0812">Transmembrane</keyword>
<dbReference type="RefSeq" id="WP_188991168.1">
    <property type="nucleotide sequence ID" value="NZ_BAAAHC010000007.1"/>
</dbReference>
<evidence type="ECO:0000313" key="8">
    <source>
        <dbReference type="EMBL" id="GGJ04048.1"/>
    </source>
</evidence>
<comment type="subcellular location">
    <subcellularLocation>
        <location evidence="1">Endomembrane system</location>
        <topology evidence="1">Multi-pass membrane protein</topology>
    </subcellularLocation>
</comment>
<evidence type="ECO:0000256" key="2">
    <source>
        <dbReference type="ARBA" id="ARBA00022692"/>
    </source>
</evidence>
<dbReference type="EMBL" id="BAAAHC010000007">
    <property type="protein sequence ID" value="GAA0516403.1"/>
    <property type="molecule type" value="Genomic_DNA"/>
</dbReference>
<dbReference type="Pfam" id="PF02656">
    <property type="entry name" value="DUF202"/>
    <property type="match status" value="1"/>
</dbReference>
<sequence>MSTPPRSPWDPGLQLERTTLAWLRTTLAFVVGMIVLLRLLGHANAVAAVVCGVLTLPLAAVVVFWLVWRRHVLGDRCLRARQPLPGGALPAAVAALSVLVACSGLVYVMVTA</sequence>
<gene>
    <name evidence="7" type="ORF">GCM10009545_18130</name>
    <name evidence="8" type="ORF">GCM10011581_46310</name>
</gene>
<evidence type="ECO:0000313" key="10">
    <source>
        <dbReference type="Proteomes" id="UP001500220"/>
    </source>
</evidence>